<sequence>MVDNQQTLMALPANQLLDKFGAGSHKPGSGSAAALMGILAGKLIITVGKLSLDRPKYAKDHSKIQYIIERIENDIEPELLKLFDHDAEIFDEVIKLRVARDKATTEKEKRKLSDQANEKLREATEIPIRICEYCIRLIDHGVAMFDMGFEAARGDSGAGVSAAVAGAMSSVFVINLNLKSFRDSEWAKSRRKRVNELQKMLEEKQFQAFGRVSQLKEEDVESMTLNL</sequence>
<dbReference type="AlphaFoldDB" id="B3PFV3"/>
<evidence type="ECO:0000313" key="2">
    <source>
        <dbReference type="EMBL" id="ACE86334.1"/>
    </source>
</evidence>
<dbReference type="Proteomes" id="UP000001036">
    <property type="component" value="Chromosome"/>
</dbReference>
<keyword evidence="3" id="KW-1185">Reference proteome</keyword>
<evidence type="ECO:0000259" key="1">
    <source>
        <dbReference type="Pfam" id="PF04961"/>
    </source>
</evidence>
<dbReference type="SUPFAM" id="SSF101262">
    <property type="entry name" value="Methenyltetrahydrofolate cyclohydrolase-like"/>
    <property type="match status" value="1"/>
</dbReference>
<dbReference type="eggNOG" id="COG3404">
    <property type="taxonomic scope" value="Bacteria"/>
</dbReference>
<organism evidence="2 3">
    <name type="scientific">Cellvibrio japonicus (strain Ueda107)</name>
    <name type="common">Pseudomonas fluorescens subsp. cellulosa</name>
    <dbReference type="NCBI Taxonomy" id="498211"/>
    <lineage>
        <taxon>Bacteria</taxon>
        <taxon>Pseudomonadati</taxon>
        <taxon>Pseudomonadota</taxon>
        <taxon>Gammaproteobacteria</taxon>
        <taxon>Cellvibrionales</taxon>
        <taxon>Cellvibrionaceae</taxon>
        <taxon>Cellvibrio</taxon>
    </lineage>
</organism>
<reference evidence="2 3" key="1">
    <citation type="journal article" date="2008" name="J. Bacteriol.">
        <title>Insights into plant cell wall degradation from the genome sequence of the soil bacterium Cellvibrio japonicus.</title>
        <authorList>
            <person name="Deboy R.T."/>
            <person name="Mongodin E.F."/>
            <person name="Fouts D.E."/>
            <person name="Tailford L.E."/>
            <person name="Khouri H."/>
            <person name="Emerson J.B."/>
            <person name="Mohamoud Y."/>
            <person name="Watkins K."/>
            <person name="Henrissat B."/>
            <person name="Gilbert H.J."/>
            <person name="Nelson K.E."/>
        </authorList>
    </citation>
    <scope>NUCLEOTIDE SEQUENCE [LARGE SCALE GENOMIC DNA]</scope>
    <source>
        <strain evidence="2 3">Ueda107</strain>
    </source>
</reference>
<dbReference type="Gene3D" id="1.20.120.680">
    <property type="entry name" value="Formiminotetrahydrofolate cyclodeaminase monomer, up-and-down helical bundle"/>
    <property type="match status" value="1"/>
</dbReference>
<dbReference type="InterPro" id="IPR036178">
    <property type="entry name" value="Formintransfe-cycloase-like_sf"/>
</dbReference>
<accession>B3PFV3</accession>
<dbReference type="HOGENOM" id="CLU_1218044_0_0_6"/>
<dbReference type="STRING" id="498211.CJA_1818"/>
<protein>
    <submittedName>
        <fullName evidence="2">Conserved domain protein</fullName>
    </submittedName>
</protein>
<dbReference type="InterPro" id="IPR007044">
    <property type="entry name" value="Cyclodeamin/CycHdrlase"/>
</dbReference>
<dbReference type="GO" id="GO:0003824">
    <property type="term" value="F:catalytic activity"/>
    <property type="evidence" value="ECO:0007669"/>
    <property type="project" value="InterPro"/>
</dbReference>
<dbReference type="OrthoDB" id="9794834at2"/>
<name>B3PFV3_CELJU</name>
<dbReference type="KEGG" id="cja:CJA_1818"/>
<dbReference type="RefSeq" id="WP_012487436.1">
    <property type="nucleotide sequence ID" value="NC_010995.1"/>
</dbReference>
<dbReference type="EMBL" id="CP000934">
    <property type="protein sequence ID" value="ACE86334.1"/>
    <property type="molecule type" value="Genomic_DNA"/>
</dbReference>
<gene>
    <name evidence="2" type="ordered locus">CJA_1818</name>
</gene>
<evidence type="ECO:0000313" key="3">
    <source>
        <dbReference type="Proteomes" id="UP000001036"/>
    </source>
</evidence>
<proteinExistence type="predicted"/>
<feature type="domain" description="Cyclodeaminase/cyclohydrolase" evidence="1">
    <location>
        <begin position="13"/>
        <end position="195"/>
    </location>
</feature>
<dbReference type="Pfam" id="PF04961">
    <property type="entry name" value="FTCD_C"/>
    <property type="match status" value="1"/>
</dbReference>